<dbReference type="InterPro" id="IPR013120">
    <property type="entry name" value="FAR_NAD-bd"/>
</dbReference>
<sequence>MDFGIPNIGNRVMAHVIDNLARIDPGRKVCSIPESPDNPRSYVDFNVKKLAHAVNYMSWWIVEQFGKSDSFNETLAYLGANDVRYLVVVLACNKTGYKPLLSSTRNSQAAHVRLFEMTNCSKLAYSPEKHLNAQDICSAAPYVTKCEISSLAEMLEQDTGDYPFSKTFEDVRNEVAFIAHSSGTTGFPKPIQLTFGYFGALDYGAHVPIPPGRTAGVPDRLSPEDLILSTTPFFHLMGFALLIMAVFHGIPCVILPDKPLSTELVTNVLSITQPTAALFAPSILEDLSANTESMETLSKLRRVYFGGGPLSPDVGRKVSESTQLVSFLGMTEGGFVPSLLPENGDWSYFEWSPTFGITMEYVENGLHEMVLRRHEKPELQPIFHTFPDLECYHTKDLYSPHPTAPNLWKFHGRLDDVIVFNNGEKFNPVTMEKVIEGHPLVARAVVVGLGRFQTALLIEPSWSQWDSIKPGSNPIELIWPTVQEANRISPAHGHVMKSKITLATKSKPFATTPKGSTQRRIVTESYKVEIDQLYTLDDVEEIPFSLPPSPNFPSTLQFVRNLVFYVSSISSCADDADLYNAGFDSLRTMQLAAALRATGFPNIVPQTIYGHPSIEKIATLLHHTIKGDQVQAKSRHEKIDELVKKHTAYLPKKDYSHSLCGSESFIVILTGSTGSLGSYILDALRFDKSVGKVYCLTRDGKEEKQLRSFQERGLDETLPDKIEFVRTSLGAPHLGIDDSKYKEMLRSVNIVIHNAWKMDFNLSVESFEEAHIRAVRNLIDFSLQSAHRAHIHFLSSIGAIGGWTLSNGPVIPELPFEDCDVALRQGYSEAKHICERICLAASQTSGVPTSIHRLGQIAGPCKRVGFWNVQEWIPALVATSKSLGKVPSTLGGLQVDWVPVDLLSRIIVDIIQTRQETQRQDLLSVFHLVNPTAASWSSLLEPISTRYKLVSVDMKEWVDELKEIKNPSPKDLVEKPALKLIGFYQSLVEGEGVLSVPLELEHTKAASETLRSLPSITPAMMDNWLKQWAF</sequence>
<dbReference type="PROSITE" id="PS00455">
    <property type="entry name" value="AMP_BINDING"/>
    <property type="match status" value="1"/>
</dbReference>
<comment type="caution">
    <text evidence="4">The sequence shown here is derived from an EMBL/GenBank/DDBJ whole genome shotgun (WGS) entry which is preliminary data.</text>
</comment>
<reference evidence="4" key="2">
    <citation type="journal article" date="2023" name="IMA Fungus">
        <title>Comparative genomic study of the Penicillium genus elucidates a diverse pangenome and 15 lateral gene transfer events.</title>
        <authorList>
            <person name="Petersen C."/>
            <person name="Sorensen T."/>
            <person name="Nielsen M.R."/>
            <person name="Sondergaard T.E."/>
            <person name="Sorensen J.L."/>
            <person name="Fitzpatrick D.A."/>
            <person name="Frisvad J.C."/>
            <person name="Nielsen K.L."/>
        </authorList>
    </citation>
    <scope>NUCLEOTIDE SEQUENCE</scope>
    <source>
        <strain evidence="4">IBT 17660</strain>
    </source>
</reference>
<dbReference type="Gene3D" id="1.10.1200.10">
    <property type="entry name" value="ACP-like"/>
    <property type="match status" value="1"/>
</dbReference>
<name>A0A9W9WPM8_9EURO</name>
<dbReference type="PANTHER" id="PTHR43439">
    <property type="entry name" value="PHENYLACETATE-COENZYME A LIGASE"/>
    <property type="match status" value="1"/>
</dbReference>
<evidence type="ECO:0000313" key="5">
    <source>
        <dbReference type="Proteomes" id="UP001147760"/>
    </source>
</evidence>
<gene>
    <name evidence="4" type="ORF">N7530_008742</name>
</gene>
<dbReference type="Gene3D" id="3.40.50.12780">
    <property type="entry name" value="N-terminal domain of ligase-like"/>
    <property type="match status" value="1"/>
</dbReference>
<dbReference type="SUPFAM" id="SSF56801">
    <property type="entry name" value="Acetyl-CoA synthetase-like"/>
    <property type="match status" value="1"/>
</dbReference>
<dbReference type="InterPro" id="IPR036291">
    <property type="entry name" value="NAD(P)-bd_dom_sf"/>
</dbReference>
<reference evidence="4" key="1">
    <citation type="submission" date="2022-12" db="EMBL/GenBank/DDBJ databases">
        <authorList>
            <person name="Petersen C."/>
        </authorList>
    </citation>
    <scope>NUCLEOTIDE SEQUENCE</scope>
    <source>
        <strain evidence="4">IBT 17660</strain>
    </source>
</reference>
<dbReference type="Pfam" id="PF00501">
    <property type="entry name" value="AMP-binding"/>
    <property type="match status" value="1"/>
</dbReference>
<dbReference type="InterPro" id="IPR000873">
    <property type="entry name" value="AMP-dep_synth/lig_dom"/>
</dbReference>
<protein>
    <recommendedName>
        <fullName evidence="3">Carrier domain-containing protein</fullName>
    </recommendedName>
</protein>
<dbReference type="Gene3D" id="3.40.50.720">
    <property type="entry name" value="NAD(P)-binding Rossmann-like Domain"/>
    <property type="match status" value="1"/>
</dbReference>
<feature type="domain" description="Carrier" evidence="3">
    <location>
        <begin position="550"/>
        <end position="625"/>
    </location>
</feature>
<dbReference type="Pfam" id="PF07993">
    <property type="entry name" value="NAD_binding_4"/>
    <property type="match status" value="1"/>
</dbReference>
<keyword evidence="2" id="KW-0597">Phosphoprotein</keyword>
<dbReference type="InterPro" id="IPR042099">
    <property type="entry name" value="ANL_N_sf"/>
</dbReference>
<dbReference type="Proteomes" id="UP001147760">
    <property type="component" value="Unassembled WGS sequence"/>
</dbReference>
<dbReference type="InterPro" id="IPR036736">
    <property type="entry name" value="ACP-like_sf"/>
</dbReference>
<keyword evidence="5" id="KW-1185">Reference proteome</keyword>
<evidence type="ECO:0000256" key="2">
    <source>
        <dbReference type="ARBA" id="ARBA00022553"/>
    </source>
</evidence>
<keyword evidence="1" id="KW-0596">Phosphopantetheine</keyword>
<dbReference type="EMBL" id="JAPWDO010000005">
    <property type="protein sequence ID" value="KAJ5471385.1"/>
    <property type="molecule type" value="Genomic_DNA"/>
</dbReference>
<dbReference type="InterPro" id="IPR009081">
    <property type="entry name" value="PP-bd_ACP"/>
</dbReference>
<organism evidence="4 5">
    <name type="scientific">Penicillium desertorum</name>
    <dbReference type="NCBI Taxonomy" id="1303715"/>
    <lineage>
        <taxon>Eukaryota</taxon>
        <taxon>Fungi</taxon>
        <taxon>Dikarya</taxon>
        <taxon>Ascomycota</taxon>
        <taxon>Pezizomycotina</taxon>
        <taxon>Eurotiomycetes</taxon>
        <taxon>Eurotiomycetidae</taxon>
        <taxon>Eurotiales</taxon>
        <taxon>Aspergillaceae</taxon>
        <taxon>Penicillium</taxon>
    </lineage>
</organism>
<dbReference type="PANTHER" id="PTHR43439:SF2">
    <property type="entry name" value="ENZYME, PUTATIVE (JCVI)-RELATED"/>
    <property type="match status" value="1"/>
</dbReference>
<dbReference type="PROSITE" id="PS50075">
    <property type="entry name" value="CARRIER"/>
    <property type="match status" value="1"/>
</dbReference>
<accession>A0A9W9WPM8</accession>
<evidence type="ECO:0000313" key="4">
    <source>
        <dbReference type="EMBL" id="KAJ5471385.1"/>
    </source>
</evidence>
<dbReference type="InterPro" id="IPR020845">
    <property type="entry name" value="AMP-binding_CS"/>
</dbReference>
<dbReference type="Pfam" id="PF00550">
    <property type="entry name" value="PP-binding"/>
    <property type="match status" value="1"/>
</dbReference>
<evidence type="ECO:0000256" key="1">
    <source>
        <dbReference type="ARBA" id="ARBA00022450"/>
    </source>
</evidence>
<proteinExistence type="predicted"/>
<dbReference type="Pfam" id="PF23562">
    <property type="entry name" value="AMP-binding_C_3"/>
    <property type="match status" value="1"/>
</dbReference>
<dbReference type="OrthoDB" id="429813at2759"/>
<dbReference type="SUPFAM" id="SSF51735">
    <property type="entry name" value="NAD(P)-binding Rossmann-fold domains"/>
    <property type="match status" value="1"/>
</dbReference>
<dbReference type="AlphaFoldDB" id="A0A9W9WPM8"/>
<dbReference type="SUPFAM" id="SSF47336">
    <property type="entry name" value="ACP-like"/>
    <property type="match status" value="1"/>
</dbReference>
<dbReference type="InterPro" id="IPR051414">
    <property type="entry name" value="Adenylate-forming_Reductase"/>
</dbReference>
<dbReference type="GO" id="GO:0044550">
    <property type="term" value="P:secondary metabolite biosynthetic process"/>
    <property type="evidence" value="ECO:0007669"/>
    <property type="project" value="UniProtKB-ARBA"/>
</dbReference>
<evidence type="ECO:0000259" key="3">
    <source>
        <dbReference type="PROSITE" id="PS50075"/>
    </source>
</evidence>